<name>A0ABN7SAA4_OIKDI</name>
<sequence>MYTRSGALKRFCRGEDNEDVSAGAAHDPFAPTIHNAHCDGRSVWSVIDSCQDLKGKSSPFAFAEMSVKVMRKTHRNIVLAIDTSEGMKKPAQGEEMSFARFEAVNKAATQFIRSFSSDTQLGICTFNEIEVVTMATLEKVFDKMVERLPKREKVGGRAKMAVGVERALQLLNGRDGEIIVIVNDVEGGEASLNKLLRELETKNVLVHVIALGPAGAERGKRIADATGGKFIFTPAAPRPPEQIIVGLQDALLEQFQELQDEVVTILSGHFTLRNEELIIPFNVESSTGNFGANFQKLFQKVESMRIFMTCLSGEVPTVQKIIFPDGTDEISSEYGFKYNAEFKRYWDTNIFEVLISKPLSKTGLYNIVILPYSESTASFSEWKARNPRRIK</sequence>
<evidence type="ECO:0000313" key="2">
    <source>
        <dbReference type="EMBL" id="CAG5094204.1"/>
    </source>
</evidence>
<dbReference type="EMBL" id="OU015569">
    <property type="protein sequence ID" value="CAG5094204.1"/>
    <property type="molecule type" value="Genomic_DNA"/>
</dbReference>
<dbReference type="Gene3D" id="3.40.50.410">
    <property type="entry name" value="von Willebrand factor, type A domain"/>
    <property type="match status" value="1"/>
</dbReference>
<evidence type="ECO:0000259" key="1">
    <source>
        <dbReference type="PROSITE" id="PS50234"/>
    </source>
</evidence>
<dbReference type="PROSITE" id="PS50234">
    <property type="entry name" value="VWFA"/>
    <property type="match status" value="1"/>
</dbReference>
<dbReference type="Pfam" id="PF13519">
    <property type="entry name" value="VWA_2"/>
    <property type="match status" value="1"/>
</dbReference>
<dbReference type="SUPFAM" id="SSF53300">
    <property type="entry name" value="vWA-like"/>
    <property type="match status" value="1"/>
</dbReference>
<reference evidence="2 3" key="1">
    <citation type="submission" date="2021-04" db="EMBL/GenBank/DDBJ databases">
        <authorList>
            <person name="Bliznina A."/>
        </authorList>
    </citation>
    <scope>NUCLEOTIDE SEQUENCE [LARGE SCALE GENOMIC DNA]</scope>
</reference>
<dbReference type="InterPro" id="IPR036465">
    <property type="entry name" value="vWFA_dom_sf"/>
</dbReference>
<dbReference type="Proteomes" id="UP001158576">
    <property type="component" value="Chromosome XSR"/>
</dbReference>
<evidence type="ECO:0000313" key="3">
    <source>
        <dbReference type="Proteomes" id="UP001158576"/>
    </source>
</evidence>
<feature type="domain" description="VWFA" evidence="1">
    <location>
        <begin position="76"/>
        <end position="255"/>
    </location>
</feature>
<keyword evidence="3" id="KW-1185">Reference proteome</keyword>
<accession>A0ABN7SAA4</accession>
<organism evidence="2 3">
    <name type="scientific">Oikopleura dioica</name>
    <name type="common">Tunicate</name>
    <dbReference type="NCBI Taxonomy" id="34765"/>
    <lineage>
        <taxon>Eukaryota</taxon>
        <taxon>Metazoa</taxon>
        <taxon>Chordata</taxon>
        <taxon>Tunicata</taxon>
        <taxon>Appendicularia</taxon>
        <taxon>Copelata</taxon>
        <taxon>Oikopleuridae</taxon>
        <taxon>Oikopleura</taxon>
    </lineage>
</organism>
<dbReference type="InterPro" id="IPR002035">
    <property type="entry name" value="VWF_A"/>
</dbReference>
<proteinExistence type="predicted"/>
<protein>
    <submittedName>
        <fullName evidence="2">Oidioi.mRNA.OKI2018_I69.XSR.g13344.t1.cds</fullName>
    </submittedName>
</protein>
<dbReference type="SMART" id="SM00327">
    <property type="entry name" value="VWA"/>
    <property type="match status" value="1"/>
</dbReference>
<gene>
    <name evidence="2" type="ORF">OKIOD_LOCUS4902</name>
</gene>